<feature type="compositionally biased region" description="Polar residues" evidence="1">
    <location>
        <begin position="588"/>
        <end position="601"/>
    </location>
</feature>
<keyword evidence="2" id="KW-0472">Membrane</keyword>
<name>A0A9W9MP88_9EURO</name>
<feature type="region of interest" description="Disordered" evidence="1">
    <location>
        <begin position="588"/>
        <end position="623"/>
    </location>
</feature>
<keyword evidence="2" id="KW-0812">Transmembrane</keyword>
<feature type="region of interest" description="Disordered" evidence="1">
    <location>
        <begin position="251"/>
        <end position="273"/>
    </location>
</feature>
<evidence type="ECO:0000313" key="4">
    <source>
        <dbReference type="Proteomes" id="UP001150904"/>
    </source>
</evidence>
<protein>
    <submittedName>
        <fullName evidence="3">Uncharacterized protein</fullName>
    </submittedName>
</protein>
<keyword evidence="4" id="KW-1185">Reference proteome</keyword>
<evidence type="ECO:0000256" key="1">
    <source>
        <dbReference type="SAM" id="MobiDB-lite"/>
    </source>
</evidence>
<sequence>MPAIPFPAELLEGILVHRNAKLIPGNATAEILEVVCAWPVSGQYGPGTRVLYYALAAACVFARKEEWIRNPCLAAVLLFPAVAAIHGIVLAALHRNGAVDMDVYGAFQLCTIGILTAPPTVRLSTTYFNNPGRDIIFLWTGLLLAGLLSLVVEFIRLAPTACPPDDPASIEWAATGKFSYNSNCSLVCSVANGPYSPLRQDAANNINVIPVPHELTFNTATLLAAACCIPAILLLVTMWIKILEKNWEKFSRRDREKEKPDESPIEGTNGATPNHMRWISDRIRSWLTLIEVPIFVAAVLFILIKGEMNFFSTPVRYQTEPIASIGQWAPIVGTGLGVVGSLYILLAADMEAEDKKLQVPDDQLNENIVTRCPRCDGCAVLDEETGSGAESSRSWQSIDEQSSPPTARTATQPSITTTFNRASTTQSEGNADPGGRKKVARALSTASRALAAKANSKFEYSGFEVQERNIFPTVPGEDLRNGNLSEFKNAYSTPQPQSRASSPVESIEPGSSNGQGTSKTPLESPKHLSLHIPQPTRVVTRQRHSNTGPSRGGPSEASNLQALGISYETSASRQRDLPEILMPDRQHASMTPSISDVSPTALTPGAQDTRLKIVVSEDQGGHS</sequence>
<feature type="region of interest" description="Disordered" evidence="1">
    <location>
        <begin position="386"/>
        <end position="440"/>
    </location>
</feature>
<gene>
    <name evidence="3" type="ORF">N7498_005866</name>
</gene>
<feature type="transmembrane region" description="Helical" evidence="2">
    <location>
        <begin position="286"/>
        <end position="305"/>
    </location>
</feature>
<accession>A0A9W9MP88</accession>
<dbReference type="Proteomes" id="UP001150904">
    <property type="component" value="Unassembled WGS sequence"/>
</dbReference>
<reference evidence="3" key="2">
    <citation type="journal article" date="2023" name="IMA Fungus">
        <title>Comparative genomic study of the Penicillium genus elucidates a diverse pangenome and 15 lateral gene transfer events.</title>
        <authorList>
            <person name="Petersen C."/>
            <person name="Sorensen T."/>
            <person name="Nielsen M.R."/>
            <person name="Sondergaard T.E."/>
            <person name="Sorensen J.L."/>
            <person name="Fitzpatrick D.A."/>
            <person name="Frisvad J.C."/>
            <person name="Nielsen K.L."/>
        </authorList>
    </citation>
    <scope>NUCLEOTIDE SEQUENCE</scope>
    <source>
        <strain evidence="3">IBT 15544</strain>
    </source>
</reference>
<feature type="transmembrane region" description="Helical" evidence="2">
    <location>
        <begin position="220"/>
        <end position="243"/>
    </location>
</feature>
<feature type="compositionally biased region" description="Polar residues" evidence="1">
    <location>
        <begin position="388"/>
        <end position="429"/>
    </location>
</feature>
<feature type="transmembrane region" description="Helical" evidence="2">
    <location>
        <begin position="72"/>
        <end position="93"/>
    </location>
</feature>
<feature type="compositionally biased region" description="Basic and acidic residues" evidence="1">
    <location>
        <begin position="251"/>
        <end position="262"/>
    </location>
</feature>
<dbReference type="OrthoDB" id="3021074at2759"/>
<evidence type="ECO:0000256" key="2">
    <source>
        <dbReference type="SAM" id="Phobius"/>
    </source>
</evidence>
<feature type="region of interest" description="Disordered" evidence="1">
    <location>
        <begin position="473"/>
        <end position="558"/>
    </location>
</feature>
<feature type="transmembrane region" description="Helical" evidence="2">
    <location>
        <begin position="135"/>
        <end position="155"/>
    </location>
</feature>
<reference evidence="3" key="1">
    <citation type="submission" date="2022-12" db="EMBL/GenBank/DDBJ databases">
        <authorList>
            <person name="Petersen C."/>
        </authorList>
    </citation>
    <scope>NUCLEOTIDE SEQUENCE</scope>
    <source>
        <strain evidence="3">IBT 15544</strain>
    </source>
</reference>
<feature type="compositionally biased region" description="Polar residues" evidence="1">
    <location>
        <begin position="482"/>
        <end position="521"/>
    </location>
</feature>
<dbReference type="EMBL" id="JAPQKR010000012">
    <property type="protein sequence ID" value="KAJ5204987.1"/>
    <property type="molecule type" value="Genomic_DNA"/>
</dbReference>
<comment type="caution">
    <text evidence="3">The sequence shown here is derived from an EMBL/GenBank/DDBJ whole genome shotgun (WGS) entry which is preliminary data.</text>
</comment>
<feature type="transmembrane region" description="Helical" evidence="2">
    <location>
        <begin position="105"/>
        <end position="123"/>
    </location>
</feature>
<evidence type="ECO:0000313" key="3">
    <source>
        <dbReference type="EMBL" id="KAJ5204987.1"/>
    </source>
</evidence>
<organism evidence="3 4">
    <name type="scientific">Penicillium cinerascens</name>
    <dbReference type="NCBI Taxonomy" id="70096"/>
    <lineage>
        <taxon>Eukaryota</taxon>
        <taxon>Fungi</taxon>
        <taxon>Dikarya</taxon>
        <taxon>Ascomycota</taxon>
        <taxon>Pezizomycotina</taxon>
        <taxon>Eurotiomycetes</taxon>
        <taxon>Eurotiomycetidae</taxon>
        <taxon>Eurotiales</taxon>
        <taxon>Aspergillaceae</taxon>
        <taxon>Penicillium</taxon>
    </lineage>
</organism>
<dbReference type="AlphaFoldDB" id="A0A9W9MP88"/>
<dbReference type="RefSeq" id="XP_058309466.1">
    <property type="nucleotide sequence ID" value="XM_058452928.1"/>
</dbReference>
<proteinExistence type="predicted"/>
<dbReference type="GeneID" id="83180229"/>
<feature type="transmembrane region" description="Helical" evidence="2">
    <location>
        <begin position="325"/>
        <end position="346"/>
    </location>
</feature>
<keyword evidence="2" id="KW-1133">Transmembrane helix</keyword>